<evidence type="ECO:0000313" key="2">
    <source>
        <dbReference type="EMBL" id="TCC99820.1"/>
    </source>
</evidence>
<dbReference type="PROSITE" id="PS51257">
    <property type="entry name" value="PROKAR_LIPOPROTEIN"/>
    <property type="match status" value="1"/>
</dbReference>
<protein>
    <submittedName>
        <fullName evidence="2">Uncharacterized protein</fullName>
    </submittedName>
</protein>
<evidence type="ECO:0000256" key="1">
    <source>
        <dbReference type="SAM" id="SignalP"/>
    </source>
</evidence>
<feature type="chain" id="PRO_5020512915" evidence="1">
    <location>
        <begin position="21"/>
        <end position="552"/>
    </location>
</feature>
<dbReference type="EMBL" id="SJSL01000005">
    <property type="protein sequence ID" value="TCC99820.1"/>
    <property type="molecule type" value="Genomic_DNA"/>
</dbReference>
<evidence type="ECO:0000313" key="3">
    <source>
        <dbReference type="Proteomes" id="UP000293347"/>
    </source>
</evidence>
<gene>
    <name evidence="2" type="ORF">EZ437_16390</name>
</gene>
<dbReference type="RefSeq" id="WP_131597156.1">
    <property type="nucleotide sequence ID" value="NZ_SJSL01000005.1"/>
</dbReference>
<dbReference type="Gene3D" id="2.60.120.430">
    <property type="entry name" value="Galactose-binding lectin"/>
    <property type="match status" value="1"/>
</dbReference>
<keyword evidence="1" id="KW-0732">Signal</keyword>
<accession>A0A4R0NGY5</accession>
<proteinExistence type="predicted"/>
<name>A0A4R0NGY5_9SPHI</name>
<reference evidence="2 3" key="1">
    <citation type="submission" date="2019-02" db="EMBL/GenBank/DDBJ databases">
        <title>Pedobacter sp. RP-1-14 sp. nov., isolated from Arctic soil.</title>
        <authorList>
            <person name="Dahal R.H."/>
        </authorList>
    </citation>
    <scope>NUCLEOTIDE SEQUENCE [LARGE SCALE GENOMIC DNA]</scope>
    <source>
        <strain evidence="2 3">RP-1-14</strain>
    </source>
</reference>
<dbReference type="OrthoDB" id="680874at2"/>
<feature type="signal peptide" evidence="1">
    <location>
        <begin position="1"/>
        <end position="20"/>
    </location>
</feature>
<keyword evidence="3" id="KW-1185">Reference proteome</keyword>
<dbReference type="AlphaFoldDB" id="A0A4R0NGY5"/>
<sequence>MKLIKIMMVCSIFALALTFAGCKKDKFSSRDTSGVVPEPVIPEPVDPTLVVFDNCESADGWDAAGGAVADPSSKKQGENAVKATIGGGDALRMQKALTSPIDTKLAKETAQLIFWLFVEDAGKVKLSDGQIEVTSSGGADQQEYNWPTSMLNPLQNGWNLVRLNLADAGESGGGADLSKINFFRIYMNTTAAASPTATFTMALDAIGFVATTSIPSTFVSFLNCDVFDEELWEISGGTGKVDAINKKEGAGALFGKTHPTGGYLHMKLKKPLSPVIKTNLTASTAQLSFWLYVDKAVTLGGQIEITSSGEPDKREYNWDASKITGLKPNSWNLVKLNLRDAAVSDDGAPDLNAINFFRMYLETGEDGINIGIDDIKFGAIPPPEPTLLDGCEKLDGWDLPGDMAASIETAGKKEGVGYIKGKIPAGGDYMRFAKVFPVNIDSKVTKANGQLTFWFYIERISEFSEIQVQISSTDNIDATRYGWAILESANLGIQPLKEGWNEVKLDLSKVSYDADGGADLKAIKFFRMFGFTKAKLTSDLNIGLDGIRFITK</sequence>
<organism evidence="2 3">
    <name type="scientific">Pedobacter psychroterrae</name>
    <dbReference type="NCBI Taxonomy" id="2530453"/>
    <lineage>
        <taxon>Bacteria</taxon>
        <taxon>Pseudomonadati</taxon>
        <taxon>Bacteroidota</taxon>
        <taxon>Sphingobacteriia</taxon>
        <taxon>Sphingobacteriales</taxon>
        <taxon>Sphingobacteriaceae</taxon>
        <taxon>Pedobacter</taxon>
    </lineage>
</organism>
<dbReference type="Proteomes" id="UP000293347">
    <property type="component" value="Unassembled WGS sequence"/>
</dbReference>
<comment type="caution">
    <text evidence="2">The sequence shown here is derived from an EMBL/GenBank/DDBJ whole genome shotgun (WGS) entry which is preliminary data.</text>
</comment>